<protein>
    <submittedName>
        <fullName evidence="1">4-oxalocrotonate tautomerase</fullName>
    </submittedName>
</protein>
<evidence type="ECO:0000313" key="2">
    <source>
        <dbReference type="Proteomes" id="UP000324324"/>
    </source>
</evidence>
<dbReference type="Proteomes" id="UP000324324">
    <property type="component" value="Unassembled WGS sequence"/>
</dbReference>
<dbReference type="RefSeq" id="WP_150083429.1">
    <property type="nucleotide sequence ID" value="NZ_VWRN01000035.1"/>
</dbReference>
<gene>
    <name evidence="1" type="ORF">F1599_13710</name>
</gene>
<evidence type="ECO:0000313" key="1">
    <source>
        <dbReference type="EMBL" id="KAA6122968.1"/>
    </source>
</evidence>
<dbReference type="Gene3D" id="3.30.429.10">
    <property type="entry name" value="Macrophage Migration Inhibitory Factor"/>
    <property type="match status" value="2"/>
</dbReference>
<sequence length="133" mass="14562">MPHLQLQISGRPDTALTAKAAATVAELTRTVLGKKPEVMAVAVQYVPHDAWFIDGQPLSALGRNAFHLDISVTDETNTKAEKARYLEAVHRALSELIGNVHDCSYIHVIDARAAAYGYGGRTQEYRHQHGSTL</sequence>
<proteinExistence type="predicted"/>
<dbReference type="InterPro" id="IPR014347">
    <property type="entry name" value="Tautomerase/MIF_sf"/>
</dbReference>
<dbReference type="SUPFAM" id="SSF55331">
    <property type="entry name" value="Tautomerase/MIF"/>
    <property type="match status" value="1"/>
</dbReference>
<comment type="caution">
    <text evidence="1">The sequence shown here is derived from an EMBL/GenBank/DDBJ whole genome shotgun (WGS) entry which is preliminary data.</text>
</comment>
<keyword evidence="2" id="KW-1185">Reference proteome</keyword>
<name>A0A5M8AGN2_9BURK</name>
<dbReference type="AlphaFoldDB" id="A0A5M8AGN2"/>
<dbReference type="EMBL" id="VWRN01000035">
    <property type="protein sequence ID" value="KAA6122968.1"/>
    <property type="molecule type" value="Genomic_DNA"/>
</dbReference>
<reference evidence="1 2" key="1">
    <citation type="submission" date="2019-09" db="EMBL/GenBank/DDBJ databases">
        <title>Isolation of a novel species in the genus Cupriavidus from patients with sepsis using whole genome sequencing.</title>
        <authorList>
            <person name="Kweon O.J."/>
            <person name="Lee M.-K."/>
        </authorList>
    </citation>
    <scope>NUCLEOTIDE SEQUENCE [LARGE SCALE GENOMIC DNA]</scope>
    <source>
        <strain evidence="1 2">MKL-01</strain>
    </source>
</reference>
<accession>A0A5M8AGN2</accession>
<organism evidence="1 2">
    <name type="scientific">Cupriavidus cauae</name>
    <dbReference type="NCBI Taxonomy" id="2608999"/>
    <lineage>
        <taxon>Bacteria</taxon>
        <taxon>Pseudomonadati</taxon>
        <taxon>Pseudomonadota</taxon>
        <taxon>Betaproteobacteria</taxon>
        <taxon>Burkholderiales</taxon>
        <taxon>Burkholderiaceae</taxon>
        <taxon>Cupriavidus</taxon>
    </lineage>
</organism>